<evidence type="ECO:0008006" key="4">
    <source>
        <dbReference type="Google" id="ProtNLM"/>
    </source>
</evidence>
<dbReference type="Proteomes" id="UP000319931">
    <property type="component" value="Unassembled WGS sequence"/>
</dbReference>
<organism evidence="2 3">
    <name type="scientific">Sphingomonas glacialis</name>
    <dbReference type="NCBI Taxonomy" id="658225"/>
    <lineage>
        <taxon>Bacteria</taxon>
        <taxon>Pseudomonadati</taxon>
        <taxon>Pseudomonadota</taxon>
        <taxon>Alphaproteobacteria</taxon>
        <taxon>Sphingomonadales</taxon>
        <taxon>Sphingomonadaceae</taxon>
        <taxon>Sphingomonas</taxon>
    </lineage>
</organism>
<gene>
    <name evidence="2" type="ORF">EAH76_19520</name>
</gene>
<evidence type="ECO:0000313" key="2">
    <source>
        <dbReference type="EMBL" id="TPG49019.1"/>
    </source>
</evidence>
<feature type="region of interest" description="Disordered" evidence="1">
    <location>
        <begin position="148"/>
        <end position="176"/>
    </location>
</feature>
<comment type="caution">
    <text evidence="2">The sequence shown here is derived from an EMBL/GenBank/DDBJ whole genome shotgun (WGS) entry which is preliminary data.</text>
</comment>
<dbReference type="AlphaFoldDB" id="A0A502FI21"/>
<dbReference type="OrthoDB" id="7584899at2"/>
<evidence type="ECO:0000256" key="1">
    <source>
        <dbReference type="SAM" id="MobiDB-lite"/>
    </source>
</evidence>
<sequence length="176" mass="17656">MNDATAPTRPDHNKKSGAHAKTSTVQSLRDSAGKTIENTGESIRDIAGRAASGLEANPISALVGGIALGAVAGALVPRTDQEARLLAPVGQRLSDTARGAVDAAKDTAKSELGVLGLSRDSARSQMSRMLEGVIKAVSTAGLAALTAANDKASADRSSASKPADTNAGPKTTPTGE</sequence>
<dbReference type="EMBL" id="RCZC01000008">
    <property type="protein sequence ID" value="TPG49019.1"/>
    <property type="molecule type" value="Genomic_DNA"/>
</dbReference>
<proteinExistence type="predicted"/>
<dbReference type="RefSeq" id="WP_140851965.1">
    <property type="nucleotide sequence ID" value="NZ_RCZC01000008.1"/>
</dbReference>
<accession>A0A502FI21</accession>
<evidence type="ECO:0000313" key="3">
    <source>
        <dbReference type="Proteomes" id="UP000319931"/>
    </source>
</evidence>
<keyword evidence="3" id="KW-1185">Reference proteome</keyword>
<name>A0A502FI21_9SPHN</name>
<protein>
    <recommendedName>
        <fullName evidence="4">DUF883 family protein</fullName>
    </recommendedName>
</protein>
<feature type="compositionally biased region" description="Low complexity" evidence="1">
    <location>
        <begin position="148"/>
        <end position="164"/>
    </location>
</feature>
<reference evidence="2 3" key="1">
    <citation type="journal article" date="2019" name="Environ. Microbiol.">
        <title>Species interactions and distinct microbial communities in high Arctic permafrost affected cryosols are associated with the CH4 and CO2 gas fluxes.</title>
        <authorList>
            <person name="Altshuler I."/>
            <person name="Hamel J."/>
            <person name="Turney S."/>
            <person name="Magnuson E."/>
            <person name="Levesque R."/>
            <person name="Greer C."/>
            <person name="Whyte L.G."/>
        </authorList>
    </citation>
    <scope>NUCLEOTIDE SEQUENCE [LARGE SCALE GENOMIC DNA]</scope>
    <source>
        <strain evidence="2 3">E6.1</strain>
    </source>
</reference>
<feature type="region of interest" description="Disordered" evidence="1">
    <location>
        <begin position="1"/>
        <end position="41"/>
    </location>
</feature>